<comment type="caution">
    <text evidence="2">The sequence shown here is derived from an EMBL/GenBank/DDBJ whole genome shotgun (WGS) entry which is preliminary data.</text>
</comment>
<dbReference type="AlphaFoldDB" id="A0A8S4ASM9"/>
<gene>
    <name evidence="2" type="ORF">MMEN_LOCUS3977</name>
</gene>
<dbReference type="OrthoDB" id="2120499at2759"/>
<keyword evidence="3" id="KW-1185">Reference proteome</keyword>
<organism evidence="2 3">
    <name type="scientific">Menidia menidia</name>
    <name type="common">Atlantic silverside</name>
    <dbReference type="NCBI Taxonomy" id="238744"/>
    <lineage>
        <taxon>Eukaryota</taxon>
        <taxon>Metazoa</taxon>
        <taxon>Chordata</taxon>
        <taxon>Craniata</taxon>
        <taxon>Vertebrata</taxon>
        <taxon>Euteleostomi</taxon>
        <taxon>Actinopterygii</taxon>
        <taxon>Neopterygii</taxon>
        <taxon>Teleostei</taxon>
        <taxon>Neoteleostei</taxon>
        <taxon>Acanthomorphata</taxon>
        <taxon>Ovalentaria</taxon>
        <taxon>Atherinomorphae</taxon>
        <taxon>Atheriniformes</taxon>
        <taxon>Atherinopsidae</taxon>
        <taxon>Menidiinae</taxon>
        <taxon>Menidia</taxon>
    </lineage>
</organism>
<dbReference type="PANTHER" id="PTHR15510:SF5">
    <property type="entry name" value="SPERM-ASSOCIATED ANTIGEN 8"/>
    <property type="match status" value="1"/>
</dbReference>
<evidence type="ECO:0000313" key="3">
    <source>
        <dbReference type="Proteomes" id="UP000677803"/>
    </source>
</evidence>
<reference evidence="2" key="1">
    <citation type="submission" date="2021-05" db="EMBL/GenBank/DDBJ databases">
        <authorList>
            <person name="Tigano A."/>
        </authorList>
    </citation>
    <scope>NUCLEOTIDE SEQUENCE</scope>
</reference>
<dbReference type="InterPro" id="IPR026124">
    <property type="entry name" value="Sperm-assoc_Ag8"/>
</dbReference>
<dbReference type="GO" id="GO:0045944">
    <property type="term" value="P:positive regulation of transcription by RNA polymerase II"/>
    <property type="evidence" value="ECO:0007669"/>
    <property type="project" value="TreeGrafter"/>
</dbReference>
<name>A0A8S4ASM9_9TELE</name>
<proteinExistence type="predicted"/>
<evidence type="ECO:0000256" key="1">
    <source>
        <dbReference type="SAM" id="MobiDB-lite"/>
    </source>
</evidence>
<dbReference type="EMBL" id="CAJRST010003335">
    <property type="protein sequence ID" value="CAG5867171.1"/>
    <property type="molecule type" value="Genomic_DNA"/>
</dbReference>
<dbReference type="GO" id="GO:0008017">
    <property type="term" value="F:microtubule binding"/>
    <property type="evidence" value="ECO:0007669"/>
    <property type="project" value="InterPro"/>
</dbReference>
<dbReference type="GO" id="GO:0005737">
    <property type="term" value="C:cytoplasm"/>
    <property type="evidence" value="ECO:0007669"/>
    <property type="project" value="TreeGrafter"/>
</dbReference>
<accession>A0A8S4ASM9</accession>
<evidence type="ECO:0000313" key="2">
    <source>
        <dbReference type="EMBL" id="CAG5867171.1"/>
    </source>
</evidence>
<sequence>MSEQTTTSTNKAAKNLRDHSAEEKAVKPPDTDDQKWIQRHGHKGILTNDPESKMDTITTSKATYVAPKSPGVRLQGIRAELLKMHIAQTVSEKVRDELTLPTPKTDYRTTQRDYCVEGFVPSRPQPTKVHDYKTDQAITFWSENHQRIQGMTASPVLKAPFRKSALFSTPIGERLDEPDLPPDN</sequence>
<protein>
    <submittedName>
        <fullName evidence="2">(Atlantic silverside) hypothetical protein</fullName>
    </submittedName>
</protein>
<dbReference type="Proteomes" id="UP000677803">
    <property type="component" value="Unassembled WGS sequence"/>
</dbReference>
<feature type="compositionally biased region" description="Basic and acidic residues" evidence="1">
    <location>
        <begin position="15"/>
        <end position="36"/>
    </location>
</feature>
<dbReference type="GO" id="GO:0005634">
    <property type="term" value="C:nucleus"/>
    <property type="evidence" value="ECO:0007669"/>
    <property type="project" value="TreeGrafter"/>
</dbReference>
<feature type="compositionally biased region" description="Polar residues" evidence="1">
    <location>
        <begin position="1"/>
        <end position="12"/>
    </location>
</feature>
<feature type="region of interest" description="Disordered" evidence="1">
    <location>
        <begin position="1"/>
        <end position="53"/>
    </location>
</feature>
<dbReference type="Pfam" id="PF22584">
    <property type="entry name" value="CFAP143"/>
    <property type="match status" value="1"/>
</dbReference>
<dbReference type="PANTHER" id="PTHR15510">
    <property type="entry name" value="SPERM-ASSOCIATED ANTIGEN 8"/>
    <property type="match status" value="1"/>
</dbReference>